<comment type="caution">
    <text evidence="3">The sequence shown here is derived from an EMBL/GenBank/DDBJ whole genome shotgun (WGS) entry which is preliminary data.</text>
</comment>
<dbReference type="InterPro" id="IPR001667">
    <property type="entry name" value="DDH_dom"/>
</dbReference>
<protein>
    <submittedName>
        <fullName evidence="3">Bifunctional oligoribonuclease/PAP phosphatase NrnA</fullName>
    </submittedName>
</protein>
<evidence type="ECO:0000259" key="1">
    <source>
        <dbReference type="Pfam" id="PF01368"/>
    </source>
</evidence>
<proteinExistence type="predicted"/>
<dbReference type="InterPro" id="IPR003156">
    <property type="entry name" value="DHHA1_dom"/>
</dbReference>
<feature type="domain" description="DDH" evidence="1">
    <location>
        <begin position="17"/>
        <end position="154"/>
    </location>
</feature>
<gene>
    <name evidence="3" type="ORF">IAA89_06405</name>
</gene>
<reference evidence="3" key="2">
    <citation type="journal article" date="2021" name="PeerJ">
        <title>Extensive microbial diversity within the chicken gut microbiome revealed by metagenomics and culture.</title>
        <authorList>
            <person name="Gilroy R."/>
            <person name="Ravi A."/>
            <person name="Getino M."/>
            <person name="Pursley I."/>
            <person name="Horton D.L."/>
            <person name="Alikhan N.F."/>
            <person name="Baker D."/>
            <person name="Gharbi K."/>
            <person name="Hall N."/>
            <person name="Watson M."/>
            <person name="Adriaenssens E.M."/>
            <person name="Foster-Nyarko E."/>
            <person name="Jarju S."/>
            <person name="Secka A."/>
            <person name="Antonio M."/>
            <person name="Oren A."/>
            <person name="Chaudhuri R.R."/>
            <person name="La Ragione R."/>
            <person name="Hildebrand F."/>
            <person name="Pallen M.J."/>
        </authorList>
    </citation>
    <scope>NUCLEOTIDE SEQUENCE</scope>
    <source>
        <strain evidence="3">C6-149</strain>
    </source>
</reference>
<dbReference type="Gene3D" id="3.10.310.30">
    <property type="match status" value="1"/>
</dbReference>
<organism evidence="3 4">
    <name type="scientific">Candidatus Gallilactobacillus intestinavium</name>
    <dbReference type="NCBI Taxonomy" id="2840838"/>
    <lineage>
        <taxon>Bacteria</taxon>
        <taxon>Bacillati</taxon>
        <taxon>Bacillota</taxon>
        <taxon>Bacilli</taxon>
        <taxon>Lactobacillales</taxon>
        <taxon>Lactobacillaceae</taxon>
        <taxon>Lactobacillaceae incertae sedis</taxon>
        <taxon>Candidatus Gallilactobacillus</taxon>
    </lineage>
</organism>
<name>A0A9D9EB51_9LACO</name>
<dbReference type="GO" id="GO:0003676">
    <property type="term" value="F:nucleic acid binding"/>
    <property type="evidence" value="ECO:0007669"/>
    <property type="project" value="InterPro"/>
</dbReference>
<evidence type="ECO:0000259" key="2">
    <source>
        <dbReference type="Pfam" id="PF02272"/>
    </source>
</evidence>
<accession>A0A9D9EB51</accession>
<dbReference type="PANTHER" id="PTHR47618">
    <property type="entry name" value="BIFUNCTIONAL OLIGORIBONUCLEASE AND PAP PHOSPHATASE NRNA"/>
    <property type="match status" value="1"/>
</dbReference>
<dbReference type="InterPro" id="IPR038763">
    <property type="entry name" value="DHH_sf"/>
</dbReference>
<dbReference type="AlphaFoldDB" id="A0A9D9EB51"/>
<dbReference type="InterPro" id="IPR051319">
    <property type="entry name" value="Oligoribo/pAp-PDE_c-di-AMP_PDE"/>
</dbReference>
<feature type="domain" description="DHHA1" evidence="2">
    <location>
        <begin position="228"/>
        <end position="311"/>
    </location>
</feature>
<sequence>MQEARDIYEMCQNYSTIIIQRHVNPDEDALGSQLGLKDILQRAFPEKRIYAVGKNSDRYGWIGTMDQIEDDVYQDALVIILDCGSLERIDDERYQKARQIIKIDHHPAVDRYGNIQAVYPDASSVSELIADLVNDLPDQLSFSKEAASALYAGIIGDTGRFLYPATSQRTFEVASQLLSYQIDLATIGRKDEEITPAVAKLMGNMLAHLEVDDCGAAYYIITQDLLTSLGLKAEDAGDVVAMPGQLTTVKAWLLFVEDETGKYRVHLRSKGPKINQLALKHHGGGHELASGATVEDLDEVHVMIKELKELLQ</sequence>
<dbReference type="PANTHER" id="PTHR47618:SF1">
    <property type="entry name" value="BIFUNCTIONAL OLIGORIBONUCLEASE AND PAP PHOSPHATASE NRNA"/>
    <property type="match status" value="1"/>
</dbReference>
<dbReference type="Proteomes" id="UP000823614">
    <property type="component" value="Unassembled WGS sequence"/>
</dbReference>
<evidence type="ECO:0000313" key="3">
    <source>
        <dbReference type="EMBL" id="MBO8442044.1"/>
    </source>
</evidence>
<dbReference type="Gene3D" id="3.90.1640.10">
    <property type="entry name" value="inorganic pyrophosphatase (n-terminal core)"/>
    <property type="match status" value="1"/>
</dbReference>
<evidence type="ECO:0000313" key="4">
    <source>
        <dbReference type="Proteomes" id="UP000823614"/>
    </source>
</evidence>
<dbReference type="Pfam" id="PF02272">
    <property type="entry name" value="DHHA1"/>
    <property type="match status" value="1"/>
</dbReference>
<dbReference type="Pfam" id="PF01368">
    <property type="entry name" value="DHH"/>
    <property type="match status" value="1"/>
</dbReference>
<reference evidence="3" key="1">
    <citation type="submission" date="2020-10" db="EMBL/GenBank/DDBJ databases">
        <authorList>
            <person name="Gilroy R."/>
        </authorList>
    </citation>
    <scope>NUCLEOTIDE SEQUENCE</scope>
    <source>
        <strain evidence="3">C6-149</strain>
    </source>
</reference>
<dbReference type="EMBL" id="JADIMP010000103">
    <property type="protein sequence ID" value="MBO8442044.1"/>
    <property type="molecule type" value="Genomic_DNA"/>
</dbReference>
<dbReference type="SUPFAM" id="SSF64182">
    <property type="entry name" value="DHH phosphoesterases"/>
    <property type="match status" value="1"/>
</dbReference>